<comment type="caution">
    <text evidence="1">The sequence shown here is derived from an EMBL/GenBank/DDBJ whole genome shotgun (WGS) entry which is preliminary data.</text>
</comment>
<evidence type="ECO:0000313" key="1">
    <source>
        <dbReference type="EMBL" id="PNX85633.1"/>
    </source>
</evidence>
<dbReference type="InterPro" id="IPR038837">
    <property type="entry name" value="tRNA_ligase_1"/>
</dbReference>
<gene>
    <name evidence="1" type="ORF">L195_g041703</name>
</gene>
<reference evidence="1 2" key="1">
    <citation type="journal article" date="2014" name="Am. J. Bot.">
        <title>Genome assembly and annotation for red clover (Trifolium pratense; Fabaceae).</title>
        <authorList>
            <person name="Istvanek J."/>
            <person name="Jaros M."/>
            <person name="Krenek A."/>
            <person name="Repkova J."/>
        </authorList>
    </citation>
    <scope>NUCLEOTIDE SEQUENCE [LARGE SCALE GENOMIC DNA]</scope>
    <source>
        <strain evidence="2">cv. Tatra</strain>
        <tissue evidence="1">Young leaves</tissue>
    </source>
</reference>
<dbReference type="Proteomes" id="UP000236291">
    <property type="component" value="Unassembled WGS sequence"/>
</dbReference>
<protein>
    <submittedName>
        <fullName evidence="1">Putative RNA ligase</fullName>
    </submittedName>
</protein>
<dbReference type="PANTHER" id="PTHR35460:SF1">
    <property type="entry name" value="TRNA LIGASE 1"/>
    <property type="match status" value="1"/>
</dbReference>
<feature type="non-terminal residue" evidence="1">
    <location>
        <position position="1"/>
    </location>
</feature>
<dbReference type="ExpressionAtlas" id="A0A2K3M4F1">
    <property type="expression patterns" value="baseline"/>
</dbReference>
<evidence type="ECO:0000313" key="2">
    <source>
        <dbReference type="Proteomes" id="UP000236291"/>
    </source>
</evidence>
<keyword evidence="1" id="KW-0436">Ligase</keyword>
<accession>A0A2K3M4F1</accession>
<sequence length="65" mass="7545">LAKNNPKIYEFLKDKHLENLNRAHLTLAHTRSHGFNAVIDYGLWRHKNAPVELKALLYSDKMAAF</sequence>
<organism evidence="1 2">
    <name type="scientific">Trifolium pratense</name>
    <name type="common">Red clover</name>
    <dbReference type="NCBI Taxonomy" id="57577"/>
    <lineage>
        <taxon>Eukaryota</taxon>
        <taxon>Viridiplantae</taxon>
        <taxon>Streptophyta</taxon>
        <taxon>Embryophyta</taxon>
        <taxon>Tracheophyta</taxon>
        <taxon>Spermatophyta</taxon>
        <taxon>Magnoliopsida</taxon>
        <taxon>eudicotyledons</taxon>
        <taxon>Gunneridae</taxon>
        <taxon>Pentapetalae</taxon>
        <taxon>rosids</taxon>
        <taxon>fabids</taxon>
        <taxon>Fabales</taxon>
        <taxon>Fabaceae</taxon>
        <taxon>Papilionoideae</taxon>
        <taxon>50 kb inversion clade</taxon>
        <taxon>NPAAA clade</taxon>
        <taxon>Hologalegina</taxon>
        <taxon>IRL clade</taxon>
        <taxon>Trifolieae</taxon>
        <taxon>Trifolium</taxon>
    </lineage>
</organism>
<dbReference type="PANTHER" id="PTHR35460">
    <property type="entry name" value="TRNA LIGASE 1"/>
    <property type="match status" value="1"/>
</dbReference>
<reference evidence="1 2" key="2">
    <citation type="journal article" date="2017" name="Front. Plant Sci.">
        <title>Gene Classification and Mining of Molecular Markers Useful in Red Clover (Trifolium pratense) Breeding.</title>
        <authorList>
            <person name="Istvanek J."/>
            <person name="Dluhosova J."/>
            <person name="Dluhos P."/>
            <person name="Patkova L."/>
            <person name="Nedelnik J."/>
            <person name="Repkova J."/>
        </authorList>
    </citation>
    <scope>NUCLEOTIDE SEQUENCE [LARGE SCALE GENOMIC DNA]</scope>
    <source>
        <strain evidence="2">cv. Tatra</strain>
        <tissue evidence="1">Young leaves</tissue>
    </source>
</reference>
<proteinExistence type="predicted"/>
<name>A0A2K3M4F1_TRIPR</name>
<dbReference type="AlphaFoldDB" id="A0A2K3M4F1"/>
<dbReference type="GO" id="GO:0003972">
    <property type="term" value="F:RNA ligase (ATP) activity"/>
    <property type="evidence" value="ECO:0007669"/>
    <property type="project" value="InterPro"/>
</dbReference>
<dbReference type="STRING" id="57577.A0A2K3M4F1"/>
<dbReference type="GO" id="GO:0006388">
    <property type="term" value="P:tRNA splicing, via endonucleolytic cleavage and ligation"/>
    <property type="evidence" value="ECO:0007669"/>
    <property type="project" value="InterPro"/>
</dbReference>
<dbReference type="EMBL" id="ASHM01049252">
    <property type="protein sequence ID" value="PNX85633.1"/>
    <property type="molecule type" value="Genomic_DNA"/>
</dbReference>